<comment type="subcellular location">
    <subcellularLocation>
        <location evidence="1 11">Nucleus</location>
    </subcellularLocation>
</comment>
<dbReference type="CDD" id="cd01453">
    <property type="entry name" value="vWA_transcription_factor_IIH_type"/>
    <property type="match status" value="1"/>
</dbReference>
<protein>
    <recommendedName>
        <fullName evidence="11">General transcription factor IIH subunit</fullName>
    </recommendedName>
</protein>
<dbReference type="FunFam" id="3.40.50.410:FF:000015">
    <property type="entry name" value="General transcription factor IIH subunit 2"/>
    <property type="match status" value="1"/>
</dbReference>
<dbReference type="AlphaFoldDB" id="A0A0D2X104"/>
<dbReference type="FunCoup" id="A0A0D2X104">
    <property type="interactions" value="290"/>
</dbReference>
<sequence>MSQLQRRSAQVAVDEDDDMNNKGYVWEQQYERTWDVLQEDAQGSLRASVEEHERAKRRRFKTQVQGVRRGMMRHLTIILDMSSRMDDPDLKPTRLEHSIRLLEQFVPEFFDQNPISQLNFIISRDAKAERISELGGNPAKHLESLRKKASTAGEISLQNSLELARESLRLMPSHTSKEVLIIMGGLASCDPGDIFQTISLLELDNIHCSVIGLSAEVRICKYLAEKTKGVHNVIIDESHFRDMLFQHITPPPASSRTEALLIRMGFPRQNLSKAATLCACHKLFRAGGYICPQCKAKCCELPTTCAVCGLTLVSSPHLARSYHHLFPLAPFREVPLAHPPADANGLLAGLVANSTTLALHPSCRGCSKPTATMRSAFQCPTCCHVYCLDCDIFIHDTLHTCPSCVALLDGSAVANGGESSSQVSSQH</sequence>
<feature type="domain" description="C2H2-type" evidence="13">
    <location>
        <begin position="379"/>
        <end position="399"/>
    </location>
</feature>
<dbReference type="InterPro" id="IPR012170">
    <property type="entry name" value="TFIIH_SSL1/p44"/>
</dbReference>
<dbReference type="PhylomeDB" id="A0A0D2X104"/>
<dbReference type="OMA" id="INWVEVP"/>
<keyword evidence="7 11" id="KW-0805">Transcription regulation</keyword>
<keyword evidence="5" id="KW-0863">Zinc-finger</keyword>
<dbReference type="InterPro" id="IPR036465">
    <property type="entry name" value="vWFA_dom_sf"/>
</dbReference>
<dbReference type="InterPro" id="IPR002035">
    <property type="entry name" value="VWF_A"/>
</dbReference>
<comment type="similarity">
    <text evidence="2 11">Belongs to the GTF2H2 family.</text>
</comment>
<dbReference type="PIRSF" id="PIRSF015919">
    <property type="entry name" value="TFIIH_SSL1"/>
    <property type="match status" value="1"/>
</dbReference>
<dbReference type="InterPro" id="IPR013087">
    <property type="entry name" value="Znf_C2H2_type"/>
</dbReference>
<dbReference type="SMART" id="SM00327">
    <property type="entry name" value="VWA"/>
    <property type="match status" value="1"/>
</dbReference>
<dbReference type="STRING" id="595528.A0A0D2X104"/>
<evidence type="ECO:0000256" key="2">
    <source>
        <dbReference type="ARBA" id="ARBA00006092"/>
    </source>
</evidence>
<name>A0A0D2X104_CAPO3</name>
<dbReference type="InParanoid" id="A0A0D2X104"/>
<gene>
    <name evidence="14" type="ORF">CAOG_001357</name>
</gene>
<dbReference type="PANTHER" id="PTHR12695:SF2">
    <property type="entry name" value="GENERAL TRANSCRIPTION FACTOR IIH SUBUNIT 2-RELATED"/>
    <property type="match status" value="1"/>
</dbReference>
<dbReference type="NCBIfam" id="TIGR00622">
    <property type="entry name" value="ssl1"/>
    <property type="match status" value="1"/>
</dbReference>
<dbReference type="GO" id="GO:0006357">
    <property type="term" value="P:regulation of transcription by RNA polymerase II"/>
    <property type="evidence" value="ECO:0007669"/>
    <property type="project" value="TreeGrafter"/>
</dbReference>
<reference evidence="15" key="1">
    <citation type="submission" date="2011-02" db="EMBL/GenBank/DDBJ databases">
        <title>The Genome Sequence of Capsaspora owczarzaki ATCC 30864.</title>
        <authorList>
            <person name="Russ C."/>
            <person name="Cuomo C."/>
            <person name="Burger G."/>
            <person name="Gray M.W."/>
            <person name="Holland P.W.H."/>
            <person name="King N."/>
            <person name="Lang F.B.F."/>
            <person name="Roger A.J."/>
            <person name="Ruiz-Trillo I."/>
            <person name="Young S.K."/>
            <person name="Zeng Q."/>
            <person name="Gargeya S."/>
            <person name="Alvarado L."/>
            <person name="Berlin A."/>
            <person name="Chapman S.B."/>
            <person name="Chen Z."/>
            <person name="Freedman E."/>
            <person name="Gellesch M."/>
            <person name="Goldberg J."/>
            <person name="Griggs A."/>
            <person name="Gujja S."/>
            <person name="Heilman E."/>
            <person name="Heiman D."/>
            <person name="Howarth C."/>
            <person name="Mehta T."/>
            <person name="Neiman D."/>
            <person name="Pearson M."/>
            <person name="Roberts A."/>
            <person name="Saif S."/>
            <person name="Shea T."/>
            <person name="Shenoy N."/>
            <person name="Sisk P."/>
            <person name="Stolte C."/>
            <person name="Sykes S."/>
            <person name="White J."/>
            <person name="Yandava C."/>
            <person name="Haas B."/>
            <person name="Nusbaum C."/>
            <person name="Birren B."/>
        </authorList>
    </citation>
    <scope>NUCLEOTIDE SEQUENCE</scope>
    <source>
        <strain evidence="15">ATCC 30864</strain>
    </source>
</reference>
<evidence type="ECO:0000256" key="5">
    <source>
        <dbReference type="ARBA" id="ARBA00022771"/>
    </source>
</evidence>
<evidence type="ECO:0000313" key="14">
    <source>
        <dbReference type="EMBL" id="KJE89964.1"/>
    </source>
</evidence>
<keyword evidence="4" id="KW-0227">DNA damage</keyword>
<dbReference type="Proteomes" id="UP000008743">
    <property type="component" value="Unassembled WGS sequence"/>
</dbReference>
<evidence type="ECO:0000256" key="6">
    <source>
        <dbReference type="ARBA" id="ARBA00022833"/>
    </source>
</evidence>
<evidence type="ECO:0000259" key="13">
    <source>
        <dbReference type="PROSITE" id="PS00028"/>
    </source>
</evidence>
<keyword evidence="10 11" id="KW-0539">Nucleus</keyword>
<keyword evidence="6 11" id="KW-0862">Zinc</keyword>
<evidence type="ECO:0000256" key="1">
    <source>
        <dbReference type="ARBA" id="ARBA00004123"/>
    </source>
</evidence>
<organism evidence="14 15">
    <name type="scientific">Capsaspora owczarzaki (strain ATCC 30864)</name>
    <dbReference type="NCBI Taxonomy" id="595528"/>
    <lineage>
        <taxon>Eukaryota</taxon>
        <taxon>Filasterea</taxon>
        <taxon>Capsaspora</taxon>
    </lineage>
</organism>
<dbReference type="InterPro" id="IPR013083">
    <property type="entry name" value="Znf_RING/FYVE/PHD"/>
</dbReference>
<dbReference type="GO" id="GO:0006351">
    <property type="term" value="P:DNA-templated transcription"/>
    <property type="evidence" value="ECO:0007669"/>
    <property type="project" value="InterPro"/>
</dbReference>
<dbReference type="RefSeq" id="XP_004349877.1">
    <property type="nucleotide sequence ID" value="XM_004349827.2"/>
</dbReference>
<dbReference type="Pfam" id="PF04056">
    <property type="entry name" value="Ssl1"/>
    <property type="match status" value="1"/>
</dbReference>
<evidence type="ECO:0000256" key="3">
    <source>
        <dbReference type="ARBA" id="ARBA00022723"/>
    </source>
</evidence>
<dbReference type="GO" id="GO:0005675">
    <property type="term" value="C:transcription factor TFIIH holo complex"/>
    <property type="evidence" value="ECO:0007669"/>
    <property type="project" value="UniProtKB-UniRule"/>
</dbReference>
<evidence type="ECO:0000256" key="8">
    <source>
        <dbReference type="ARBA" id="ARBA00023163"/>
    </source>
</evidence>
<dbReference type="InterPro" id="IPR004595">
    <property type="entry name" value="TFIIH_C1-like_dom"/>
</dbReference>
<keyword evidence="3 11" id="KW-0479">Metal-binding</keyword>
<dbReference type="SUPFAM" id="SSF57889">
    <property type="entry name" value="Cysteine-rich domain"/>
    <property type="match status" value="1"/>
</dbReference>
<dbReference type="Gene3D" id="3.30.40.10">
    <property type="entry name" value="Zinc/RING finger domain, C3HC4 (zinc finger)"/>
    <property type="match status" value="1"/>
</dbReference>
<dbReference type="SMART" id="SM01047">
    <property type="entry name" value="C1_4"/>
    <property type="match status" value="1"/>
</dbReference>
<dbReference type="GO" id="GO:0000439">
    <property type="term" value="C:transcription factor TFIIH core complex"/>
    <property type="evidence" value="ECO:0007669"/>
    <property type="project" value="InterPro"/>
</dbReference>
<evidence type="ECO:0000256" key="11">
    <source>
        <dbReference type="PIRNR" id="PIRNR015919"/>
    </source>
</evidence>
<dbReference type="Gene3D" id="3.40.50.410">
    <property type="entry name" value="von Willebrand factor, type A domain"/>
    <property type="match status" value="1"/>
</dbReference>
<evidence type="ECO:0000256" key="10">
    <source>
        <dbReference type="ARBA" id="ARBA00023242"/>
    </source>
</evidence>
<evidence type="ECO:0000256" key="7">
    <source>
        <dbReference type="ARBA" id="ARBA00023015"/>
    </source>
</evidence>
<dbReference type="PANTHER" id="PTHR12695">
    <property type="entry name" value="GENERAL TRANSCRIPTION FACTOR IIH SUBUNIT 2"/>
    <property type="match status" value="1"/>
</dbReference>
<dbReference type="InterPro" id="IPR007198">
    <property type="entry name" value="Ssl1-like"/>
</dbReference>
<dbReference type="Pfam" id="PF07975">
    <property type="entry name" value="C1_4"/>
    <property type="match status" value="1"/>
</dbReference>
<keyword evidence="8 11" id="KW-0804">Transcription</keyword>
<dbReference type="SUPFAM" id="SSF53300">
    <property type="entry name" value="vWA-like"/>
    <property type="match status" value="1"/>
</dbReference>
<dbReference type="EMBL" id="KE346361">
    <property type="protein sequence ID" value="KJE89964.1"/>
    <property type="molecule type" value="Genomic_DNA"/>
</dbReference>
<keyword evidence="9" id="KW-0234">DNA repair</keyword>
<evidence type="ECO:0000256" key="9">
    <source>
        <dbReference type="ARBA" id="ARBA00023204"/>
    </source>
</evidence>
<dbReference type="GO" id="GO:0008270">
    <property type="term" value="F:zinc ion binding"/>
    <property type="evidence" value="ECO:0007669"/>
    <property type="project" value="UniProtKB-UniRule"/>
</dbReference>
<proteinExistence type="inferred from homology"/>
<dbReference type="PROSITE" id="PS00028">
    <property type="entry name" value="ZINC_FINGER_C2H2_1"/>
    <property type="match status" value="1"/>
</dbReference>
<evidence type="ECO:0000256" key="4">
    <source>
        <dbReference type="ARBA" id="ARBA00022763"/>
    </source>
</evidence>
<dbReference type="GO" id="GO:0006289">
    <property type="term" value="P:nucleotide-excision repair"/>
    <property type="evidence" value="ECO:0007669"/>
    <property type="project" value="UniProtKB-UniRule"/>
</dbReference>
<dbReference type="InterPro" id="IPR046349">
    <property type="entry name" value="C1-like_sf"/>
</dbReference>
<dbReference type="eggNOG" id="KOG2807">
    <property type="taxonomic scope" value="Eukaryota"/>
</dbReference>
<dbReference type="OrthoDB" id="284275at2759"/>
<feature type="zinc finger region" description="C4-type" evidence="12">
    <location>
        <begin position="291"/>
        <end position="308"/>
    </location>
</feature>
<keyword evidence="15" id="KW-1185">Reference proteome</keyword>
<evidence type="ECO:0000313" key="15">
    <source>
        <dbReference type="Proteomes" id="UP000008743"/>
    </source>
</evidence>
<accession>A0A0D2X104</accession>
<evidence type="ECO:0000256" key="12">
    <source>
        <dbReference type="PIRSR" id="PIRSR015919-1"/>
    </source>
</evidence>